<evidence type="ECO:0000256" key="6">
    <source>
        <dbReference type="ARBA" id="ARBA00011972"/>
    </source>
</evidence>
<evidence type="ECO:0000256" key="1">
    <source>
        <dbReference type="ARBA" id="ARBA00004323"/>
    </source>
</evidence>
<feature type="region of interest" description="Disordered" evidence="20">
    <location>
        <begin position="81"/>
        <end position="124"/>
    </location>
</feature>
<organism evidence="23">
    <name type="scientific">Timema poppense</name>
    <name type="common">Walking stick</name>
    <dbReference type="NCBI Taxonomy" id="170557"/>
    <lineage>
        <taxon>Eukaryota</taxon>
        <taxon>Metazoa</taxon>
        <taxon>Ecdysozoa</taxon>
        <taxon>Arthropoda</taxon>
        <taxon>Hexapoda</taxon>
        <taxon>Insecta</taxon>
        <taxon>Pterygota</taxon>
        <taxon>Neoptera</taxon>
        <taxon>Polyneoptera</taxon>
        <taxon>Phasmatodea</taxon>
        <taxon>Timematodea</taxon>
        <taxon>Timematoidea</taxon>
        <taxon>Timematidae</taxon>
        <taxon>Timema</taxon>
    </lineage>
</organism>
<dbReference type="EC" id="2.4.2.26" evidence="6"/>
<keyword evidence="7" id="KW-0328">Glycosyltransferase</keyword>
<dbReference type="PANTHER" id="PTHR46025:SF3">
    <property type="entry name" value="XYLOSYLTRANSFERASE OXT"/>
    <property type="match status" value="1"/>
</dbReference>
<dbReference type="GO" id="GO:0050650">
    <property type="term" value="P:chondroitin sulfate proteoglycan biosynthetic process"/>
    <property type="evidence" value="ECO:0007669"/>
    <property type="project" value="TreeGrafter"/>
</dbReference>
<comment type="pathway">
    <text evidence="4">Glycan metabolism; heparan sulfate biosynthesis.</text>
</comment>
<feature type="compositionally biased region" description="Basic and acidic residues" evidence="20">
    <location>
        <begin position="104"/>
        <end position="113"/>
    </location>
</feature>
<evidence type="ECO:0000256" key="9">
    <source>
        <dbReference type="ARBA" id="ARBA00022692"/>
    </source>
</evidence>
<dbReference type="UniPathway" id="UPA00756"/>
<evidence type="ECO:0000256" key="15">
    <source>
        <dbReference type="ARBA" id="ARBA00023136"/>
    </source>
</evidence>
<dbReference type="UniPathway" id="UPA00755"/>
<comment type="pathway">
    <text evidence="3">Glycan metabolism; chondroitin sulfate biosynthesis.</text>
</comment>
<evidence type="ECO:0000256" key="4">
    <source>
        <dbReference type="ARBA" id="ARBA00005093"/>
    </source>
</evidence>
<evidence type="ECO:0000256" key="8">
    <source>
        <dbReference type="ARBA" id="ARBA00022679"/>
    </source>
</evidence>
<comment type="catalytic activity">
    <reaction evidence="19">
        <text>UDP-alpha-D-xylose + L-seryl-[protein] = 3-O-(beta-D-xylosyl)-L-seryl-[protein] + UDP + H(+)</text>
        <dbReference type="Rhea" id="RHEA:50192"/>
        <dbReference type="Rhea" id="RHEA-COMP:9863"/>
        <dbReference type="Rhea" id="RHEA-COMP:12567"/>
        <dbReference type="ChEBI" id="CHEBI:15378"/>
        <dbReference type="ChEBI" id="CHEBI:29999"/>
        <dbReference type="ChEBI" id="CHEBI:57632"/>
        <dbReference type="ChEBI" id="CHEBI:58223"/>
        <dbReference type="ChEBI" id="CHEBI:132085"/>
        <dbReference type="EC" id="2.4.2.26"/>
    </reaction>
</comment>
<dbReference type="GO" id="GO:0015012">
    <property type="term" value="P:heparan sulfate proteoglycan biosynthetic process"/>
    <property type="evidence" value="ECO:0007669"/>
    <property type="project" value="UniProtKB-UniPathway"/>
</dbReference>
<keyword evidence="8" id="KW-0808">Transferase</keyword>
<evidence type="ECO:0000256" key="16">
    <source>
        <dbReference type="ARBA" id="ARBA00023157"/>
    </source>
</evidence>
<comment type="similarity">
    <text evidence="5">Belongs to the glycosyltransferase 14 family. XylT subfamily.</text>
</comment>
<keyword evidence="15 21" id="KW-0472">Membrane</keyword>
<dbReference type="EMBL" id="OD000548">
    <property type="protein sequence ID" value="CAD7398114.1"/>
    <property type="molecule type" value="Genomic_DNA"/>
</dbReference>
<proteinExistence type="inferred from homology"/>
<dbReference type="GO" id="GO:0030158">
    <property type="term" value="F:protein xylosyltransferase activity"/>
    <property type="evidence" value="ECO:0007669"/>
    <property type="project" value="UniProtKB-EC"/>
</dbReference>
<keyword evidence="14" id="KW-0333">Golgi apparatus</keyword>
<dbReference type="PANTHER" id="PTHR46025">
    <property type="entry name" value="XYLOSYLTRANSFERASE OXT"/>
    <property type="match status" value="1"/>
</dbReference>
<keyword evidence="12" id="KW-0735">Signal-anchor</keyword>
<keyword evidence="11" id="KW-0256">Endoplasmic reticulum</keyword>
<keyword evidence="9 21" id="KW-0812">Transmembrane</keyword>
<evidence type="ECO:0000256" key="5">
    <source>
        <dbReference type="ARBA" id="ARBA00010195"/>
    </source>
</evidence>
<evidence type="ECO:0000256" key="11">
    <source>
        <dbReference type="ARBA" id="ARBA00022824"/>
    </source>
</evidence>
<evidence type="ECO:0000256" key="14">
    <source>
        <dbReference type="ARBA" id="ARBA00023034"/>
    </source>
</evidence>
<protein>
    <recommendedName>
        <fullName evidence="6">protein xylosyltransferase</fullName>
        <ecNumber evidence="6">2.4.2.26</ecNumber>
    </recommendedName>
    <alternativeName>
        <fullName evidence="18">Peptide O-xylosyltransferase</fullName>
    </alternativeName>
</protein>
<name>A0A7R9GVV2_TIMPO</name>
<dbReference type="InterPro" id="IPR003406">
    <property type="entry name" value="Glyco_trans_14"/>
</dbReference>
<keyword evidence="10" id="KW-0479">Metal-binding</keyword>
<dbReference type="InterPro" id="IPR043538">
    <property type="entry name" value="XYLT"/>
</dbReference>
<evidence type="ECO:0000256" key="20">
    <source>
        <dbReference type="SAM" id="MobiDB-lite"/>
    </source>
</evidence>
<evidence type="ECO:0000256" key="19">
    <source>
        <dbReference type="ARBA" id="ARBA00047847"/>
    </source>
</evidence>
<dbReference type="GO" id="GO:0005789">
    <property type="term" value="C:endoplasmic reticulum membrane"/>
    <property type="evidence" value="ECO:0007669"/>
    <property type="project" value="UniProtKB-SubCell"/>
</dbReference>
<gene>
    <name evidence="23" type="ORF">TPSB3V08_LOCUS1510</name>
</gene>
<evidence type="ECO:0000256" key="17">
    <source>
        <dbReference type="ARBA" id="ARBA00023180"/>
    </source>
</evidence>
<dbReference type="GO" id="GO:0046872">
    <property type="term" value="F:metal ion binding"/>
    <property type="evidence" value="ECO:0007669"/>
    <property type="project" value="UniProtKB-KW"/>
</dbReference>
<evidence type="ECO:0000256" key="2">
    <source>
        <dbReference type="ARBA" id="ARBA00004648"/>
    </source>
</evidence>
<evidence type="ECO:0000256" key="7">
    <source>
        <dbReference type="ARBA" id="ARBA00022676"/>
    </source>
</evidence>
<evidence type="ECO:0000313" key="23">
    <source>
        <dbReference type="EMBL" id="CAD7398114.1"/>
    </source>
</evidence>
<evidence type="ECO:0000256" key="12">
    <source>
        <dbReference type="ARBA" id="ARBA00022968"/>
    </source>
</evidence>
<dbReference type="Pfam" id="PF02485">
    <property type="entry name" value="Branch"/>
    <property type="match status" value="1"/>
</dbReference>
<accession>A0A7R9GVV2</accession>
<sequence length="815" mass="92257">MAPSKTLDTRWVRRYRSFFIIGSVILSIQVFLAIKFFPTDEDGEENAQEHRDLSGRGLNIEIINEDPNGGVSSRRFKENYLVGDDEDSPSNSNAVNGLYNRHKVPPDKPDLDGRISQGDKVPHRNGTSLRLEELDFVPACDIVTKEAISAIHRAKTQRCKRELVNITCLIQRGRLYPKQLTSSCPSQGLTAGKSLGCYEDKKTFRMLTGYFANLKLTNSPKHCMNILASNTPACNTLPKESAEPGEPRARIAFLLTLNGRALRQVRRLIRVLFHKDHFFFIHVDARQDYLYRELLLLEKTLPNVRLARQRFATIWGGSSLLQMLLASMGELLNLGWSWDFIINLSESDFPIKTNNQLGEFLTANKGRNFVKSHGREVQRFVQKQGLDKTFVECDAHMWRTGDRRLPWGVQMDGGSDWVALSRPFVTYLAGVNGTRDLLLQGLITVFRYTLLPAESFFHTLLRNSQFCTTYVDNNLHVTNWKRRLGCRCQYKHVVDWCGCSPNDFKMEDWPRLQGTEGRQLFFARKFEPIVNQAVIHQLEERLYGLYPPGLPNVASYWQSVYHHADLSPPPDDSLVTLTHSLLRLASKLLSSDTCSVTPSRLLEVTSYHHQDSYKGSLILYEVSVGGSSDVVILETWVRPQQLLWGLKMNGPVKTLKTLYVSSDYDQKEQVSRNNLQSLGPFSEPVLVFQLSEGPAGASAPSLNLTVLWVDPAGQLAEVSEVHVEDVSTVRDLLGDRLSTVATTLHLVNHPVYIVYLPCRFLHNGPAQSFVAPEGVDYERFMASAGEKLALRRKATANSKRFGVDLQKWIDSLTNR</sequence>
<keyword evidence="13 21" id="KW-1133">Transmembrane helix</keyword>
<keyword evidence="16" id="KW-1015">Disulfide bond</keyword>
<evidence type="ECO:0000259" key="22">
    <source>
        <dbReference type="Pfam" id="PF12529"/>
    </source>
</evidence>
<dbReference type="AlphaFoldDB" id="A0A7R9GVV2"/>
<dbReference type="GO" id="GO:0000139">
    <property type="term" value="C:Golgi membrane"/>
    <property type="evidence" value="ECO:0007669"/>
    <property type="project" value="UniProtKB-SubCell"/>
</dbReference>
<dbReference type="InterPro" id="IPR024448">
    <property type="entry name" value="XylT_C"/>
</dbReference>
<dbReference type="Pfam" id="PF12529">
    <property type="entry name" value="Xylo_C"/>
    <property type="match status" value="1"/>
</dbReference>
<evidence type="ECO:0000256" key="10">
    <source>
        <dbReference type="ARBA" id="ARBA00022723"/>
    </source>
</evidence>
<reference evidence="23" key="1">
    <citation type="submission" date="2020-11" db="EMBL/GenBank/DDBJ databases">
        <authorList>
            <person name="Tran Van P."/>
        </authorList>
    </citation>
    <scope>NUCLEOTIDE SEQUENCE</scope>
</reference>
<feature type="domain" description="Xylosyltransferase C-terminal" evidence="22">
    <location>
        <begin position="539"/>
        <end position="716"/>
    </location>
</feature>
<evidence type="ECO:0000256" key="18">
    <source>
        <dbReference type="ARBA" id="ARBA00042865"/>
    </source>
</evidence>
<evidence type="ECO:0000256" key="13">
    <source>
        <dbReference type="ARBA" id="ARBA00022989"/>
    </source>
</evidence>
<feature type="transmembrane region" description="Helical" evidence="21">
    <location>
        <begin position="18"/>
        <end position="37"/>
    </location>
</feature>
<keyword evidence="17" id="KW-0325">Glycoprotein</keyword>
<comment type="subcellular location">
    <subcellularLocation>
        <location evidence="2">Endoplasmic reticulum membrane</location>
        <topology evidence="2">Single-pass type II membrane protein</topology>
    </subcellularLocation>
    <subcellularLocation>
        <location evidence="1">Golgi apparatus membrane</location>
        <topology evidence="1">Single-pass type II membrane protein</topology>
    </subcellularLocation>
</comment>
<evidence type="ECO:0000256" key="21">
    <source>
        <dbReference type="SAM" id="Phobius"/>
    </source>
</evidence>
<evidence type="ECO:0000256" key="3">
    <source>
        <dbReference type="ARBA" id="ARBA00004840"/>
    </source>
</evidence>